<name>A0ABS9L938_9MICC</name>
<dbReference type="PANTHER" id="PTHR48083:SF5">
    <property type="entry name" value="NRGC PROTEIN"/>
    <property type="match status" value="1"/>
</dbReference>
<evidence type="ECO:0000259" key="4">
    <source>
        <dbReference type="Pfam" id="PF02771"/>
    </source>
</evidence>
<comment type="caution">
    <text evidence="6">The sequence shown here is derived from an EMBL/GenBank/DDBJ whole genome shotgun (WGS) entry which is preliminary data.</text>
</comment>
<feature type="domain" description="Acyl-CoA dehydrogenase/oxidase N-terminal" evidence="4">
    <location>
        <begin position="45"/>
        <end position="118"/>
    </location>
</feature>
<dbReference type="Gene3D" id="1.20.140.10">
    <property type="entry name" value="Butyryl-CoA Dehydrogenase, subunit A, domain 3"/>
    <property type="match status" value="1"/>
</dbReference>
<dbReference type="InterPro" id="IPR037069">
    <property type="entry name" value="AcylCoA_DH/ox_N_sf"/>
</dbReference>
<dbReference type="EMBL" id="JAKLTQ010000010">
    <property type="protein sequence ID" value="MCG2622979.1"/>
    <property type="molecule type" value="Genomic_DNA"/>
</dbReference>
<dbReference type="InterPro" id="IPR009100">
    <property type="entry name" value="AcylCoA_DH/oxidase_NM_dom_sf"/>
</dbReference>
<dbReference type="Gene3D" id="2.40.110.10">
    <property type="entry name" value="Butyryl-CoA Dehydrogenase, subunit A, domain 2"/>
    <property type="match status" value="1"/>
</dbReference>
<dbReference type="PANTHER" id="PTHR48083">
    <property type="entry name" value="MEDIUM-CHAIN SPECIFIC ACYL-COA DEHYDROGENASE, MITOCHONDRIAL-RELATED"/>
    <property type="match status" value="1"/>
</dbReference>
<dbReference type="RefSeq" id="WP_237821832.1">
    <property type="nucleotide sequence ID" value="NZ_JAKLTQ010000010.1"/>
</dbReference>
<dbReference type="Proteomes" id="UP001165368">
    <property type="component" value="Unassembled WGS sequence"/>
</dbReference>
<dbReference type="InterPro" id="IPR013786">
    <property type="entry name" value="AcylCoA_DH/ox_N"/>
</dbReference>
<evidence type="ECO:0008006" key="8">
    <source>
        <dbReference type="Google" id="ProtNLM"/>
    </source>
</evidence>
<dbReference type="Pfam" id="PF02771">
    <property type="entry name" value="Acyl-CoA_dh_N"/>
    <property type="match status" value="1"/>
</dbReference>
<proteinExistence type="inferred from homology"/>
<dbReference type="SUPFAM" id="SSF47203">
    <property type="entry name" value="Acyl-CoA dehydrogenase C-terminal domain-like"/>
    <property type="match status" value="1"/>
</dbReference>
<comment type="similarity">
    <text evidence="2">Belongs to the HpaH/HsaA monooxygenase family.</text>
</comment>
<dbReference type="InterPro" id="IPR050741">
    <property type="entry name" value="Acyl-CoA_dehydrogenase"/>
</dbReference>
<feature type="domain" description="Acyl-CoA dehydrogenase C-terminal" evidence="5">
    <location>
        <begin position="248"/>
        <end position="379"/>
    </location>
</feature>
<evidence type="ECO:0000313" key="6">
    <source>
        <dbReference type="EMBL" id="MCG2622979.1"/>
    </source>
</evidence>
<dbReference type="Gene3D" id="1.10.540.10">
    <property type="entry name" value="Acyl-CoA dehydrogenase/oxidase, N-terminal domain"/>
    <property type="match status" value="1"/>
</dbReference>
<dbReference type="InterPro" id="IPR036250">
    <property type="entry name" value="AcylCo_DH-like_C"/>
</dbReference>
<keyword evidence="7" id="KW-1185">Reference proteome</keyword>
<dbReference type="Pfam" id="PF08028">
    <property type="entry name" value="Acyl-CoA_dh_2"/>
    <property type="match status" value="1"/>
</dbReference>
<protein>
    <recommendedName>
        <fullName evidence="8">Acyl-CoA dehydrogenase</fullName>
    </recommendedName>
</protein>
<evidence type="ECO:0000256" key="3">
    <source>
        <dbReference type="SAM" id="MobiDB-lite"/>
    </source>
</evidence>
<evidence type="ECO:0000259" key="5">
    <source>
        <dbReference type="Pfam" id="PF08028"/>
    </source>
</evidence>
<dbReference type="InterPro" id="IPR046373">
    <property type="entry name" value="Acyl-CoA_Oxase/DH_mid-dom_sf"/>
</dbReference>
<organism evidence="6 7">
    <name type="scientific">Arthrobacter hankyongi</name>
    <dbReference type="NCBI Taxonomy" id="2904801"/>
    <lineage>
        <taxon>Bacteria</taxon>
        <taxon>Bacillati</taxon>
        <taxon>Actinomycetota</taxon>
        <taxon>Actinomycetes</taxon>
        <taxon>Micrococcales</taxon>
        <taxon>Micrococcaceae</taxon>
        <taxon>Arthrobacter</taxon>
    </lineage>
</organism>
<accession>A0ABS9L938</accession>
<dbReference type="InterPro" id="IPR013107">
    <property type="entry name" value="Acyl-CoA_DH_C"/>
</dbReference>
<dbReference type="SUPFAM" id="SSF56645">
    <property type="entry name" value="Acyl-CoA dehydrogenase NM domain-like"/>
    <property type="match status" value="1"/>
</dbReference>
<evidence type="ECO:0000256" key="1">
    <source>
        <dbReference type="ARBA" id="ARBA00023002"/>
    </source>
</evidence>
<feature type="region of interest" description="Disordered" evidence="3">
    <location>
        <begin position="1"/>
        <end position="20"/>
    </location>
</feature>
<feature type="compositionally biased region" description="Low complexity" evidence="3">
    <location>
        <begin position="1"/>
        <end position="12"/>
    </location>
</feature>
<reference evidence="6" key="1">
    <citation type="submission" date="2022-01" db="EMBL/GenBank/DDBJ databases">
        <authorList>
            <person name="Jo J.-H."/>
            <person name="Im W.-T."/>
        </authorList>
    </citation>
    <scope>NUCLEOTIDE SEQUENCE</scope>
    <source>
        <strain evidence="6">I2-34</strain>
    </source>
</reference>
<dbReference type="PIRSF" id="PIRSF016578">
    <property type="entry name" value="HsaA"/>
    <property type="match status" value="1"/>
</dbReference>
<sequence>MTATTTPAITATGWPGDPAARRRHALAQVERIRDTLEAGVGESQQLGHLVPESVEAMRGAGILGIMTPDDLGGNEVDPVTAFEIIEAVGTIDPSLAWTAAILLEGAGQLATHLSPEQAAIVFAPKLPLQAVSLRPGSAERAEGGYIVNGRWDFTSGIHHADYVSATFWTDAADGKTERRMALIPAGQFEILDAWDVLGMKATGSTAFQVDSVFVPDEMIYDPMGTPRRTDTPLARLGMVPYILQMHPGMVLGAARRALDEIIAMAPTKRRGSRINIGASKSLAESSWFQRELGELDAQIRAARALALEANQRVGDTLAAGGEISLELLDSMQTASSFAGKTAHHVITRAFRQAGAQAIADDSVLSRLLRDINTILAHGVLGEVGFELHGEFTLGLQTADNRRMI</sequence>
<gene>
    <name evidence="6" type="ORF">LVY72_13840</name>
</gene>
<keyword evidence="1" id="KW-0560">Oxidoreductase</keyword>
<evidence type="ECO:0000256" key="2">
    <source>
        <dbReference type="ARBA" id="ARBA00049661"/>
    </source>
</evidence>
<evidence type="ECO:0000313" key="7">
    <source>
        <dbReference type="Proteomes" id="UP001165368"/>
    </source>
</evidence>